<organism evidence="2 3">
    <name type="scientific">Pisolithus tinctorius Marx 270</name>
    <dbReference type="NCBI Taxonomy" id="870435"/>
    <lineage>
        <taxon>Eukaryota</taxon>
        <taxon>Fungi</taxon>
        <taxon>Dikarya</taxon>
        <taxon>Basidiomycota</taxon>
        <taxon>Agaricomycotina</taxon>
        <taxon>Agaricomycetes</taxon>
        <taxon>Agaricomycetidae</taxon>
        <taxon>Boletales</taxon>
        <taxon>Sclerodermatineae</taxon>
        <taxon>Pisolithaceae</taxon>
        <taxon>Pisolithus</taxon>
    </lineage>
</organism>
<evidence type="ECO:0000313" key="3">
    <source>
        <dbReference type="Proteomes" id="UP000054217"/>
    </source>
</evidence>
<proteinExistence type="predicted"/>
<evidence type="ECO:0000256" key="1">
    <source>
        <dbReference type="SAM" id="MobiDB-lite"/>
    </source>
</evidence>
<dbReference type="Proteomes" id="UP000054217">
    <property type="component" value="Unassembled WGS sequence"/>
</dbReference>
<accession>A0A0C3K4Y4</accession>
<name>A0A0C3K4Y4_PISTI</name>
<dbReference type="AlphaFoldDB" id="A0A0C3K4Y4"/>
<protein>
    <submittedName>
        <fullName evidence="2">Uncharacterized protein</fullName>
    </submittedName>
</protein>
<dbReference type="HOGENOM" id="CLU_043974_1_0_1"/>
<reference evidence="3" key="2">
    <citation type="submission" date="2015-01" db="EMBL/GenBank/DDBJ databases">
        <title>Evolutionary Origins and Diversification of the Mycorrhizal Mutualists.</title>
        <authorList>
            <consortium name="DOE Joint Genome Institute"/>
            <consortium name="Mycorrhizal Genomics Consortium"/>
            <person name="Kohler A."/>
            <person name="Kuo A."/>
            <person name="Nagy L.G."/>
            <person name="Floudas D."/>
            <person name="Copeland A."/>
            <person name="Barry K.W."/>
            <person name="Cichocki N."/>
            <person name="Veneault-Fourrey C."/>
            <person name="LaButti K."/>
            <person name="Lindquist E.A."/>
            <person name="Lipzen A."/>
            <person name="Lundell T."/>
            <person name="Morin E."/>
            <person name="Murat C."/>
            <person name="Riley R."/>
            <person name="Ohm R."/>
            <person name="Sun H."/>
            <person name="Tunlid A."/>
            <person name="Henrissat B."/>
            <person name="Grigoriev I.V."/>
            <person name="Hibbett D.S."/>
            <person name="Martin F."/>
        </authorList>
    </citation>
    <scope>NUCLEOTIDE SEQUENCE [LARGE SCALE GENOMIC DNA]</scope>
    <source>
        <strain evidence="3">Marx 270</strain>
    </source>
</reference>
<sequence length="188" mass="20675">MDMTEANEAYKKWVAEEIMHGKADKDVQMGEEAMQAVSEQGASVTVPVVAEKMLHVKVVAQLVRKRLQQTIAESKDEDKPKIIIPPSSILHKVPCMCCLVRNAACMGPIGCMCNGCAQMKQRCKKLTKAMGKRVQAGASVTQALKTVKASPSKRAVDNDEVEVVKSHTRMKGKAPVHSRLDAKEWMDD</sequence>
<dbReference type="EMBL" id="KN831970">
    <property type="protein sequence ID" value="KIO04647.1"/>
    <property type="molecule type" value="Genomic_DNA"/>
</dbReference>
<dbReference type="InParanoid" id="A0A0C3K4Y4"/>
<reference evidence="2 3" key="1">
    <citation type="submission" date="2014-04" db="EMBL/GenBank/DDBJ databases">
        <authorList>
            <consortium name="DOE Joint Genome Institute"/>
            <person name="Kuo A."/>
            <person name="Kohler A."/>
            <person name="Costa M.D."/>
            <person name="Nagy L.G."/>
            <person name="Floudas D."/>
            <person name="Copeland A."/>
            <person name="Barry K.W."/>
            <person name="Cichocki N."/>
            <person name="Veneault-Fourrey C."/>
            <person name="LaButti K."/>
            <person name="Lindquist E.A."/>
            <person name="Lipzen A."/>
            <person name="Lundell T."/>
            <person name="Morin E."/>
            <person name="Murat C."/>
            <person name="Sun H."/>
            <person name="Tunlid A."/>
            <person name="Henrissat B."/>
            <person name="Grigoriev I.V."/>
            <person name="Hibbett D.S."/>
            <person name="Martin F."/>
            <person name="Nordberg H.P."/>
            <person name="Cantor M.N."/>
            <person name="Hua S.X."/>
        </authorList>
    </citation>
    <scope>NUCLEOTIDE SEQUENCE [LARGE SCALE GENOMIC DNA]</scope>
    <source>
        <strain evidence="2 3">Marx 270</strain>
    </source>
</reference>
<evidence type="ECO:0000313" key="2">
    <source>
        <dbReference type="EMBL" id="KIO04647.1"/>
    </source>
</evidence>
<feature type="region of interest" description="Disordered" evidence="1">
    <location>
        <begin position="168"/>
        <end position="188"/>
    </location>
</feature>
<keyword evidence="3" id="KW-1185">Reference proteome</keyword>
<gene>
    <name evidence="2" type="ORF">M404DRAFT_26097</name>
</gene>
<feature type="compositionally biased region" description="Basic and acidic residues" evidence="1">
    <location>
        <begin position="178"/>
        <end position="188"/>
    </location>
</feature>